<name>M4NCS4_9GAMM</name>
<protein>
    <recommendedName>
        <fullName evidence="1">Microcin J25-processing protein McjB C-terminal domain-containing protein</fullName>
    </recommendedName>
</protein>
<dbReference type="HOGENOM" id="CLU_085623_0_0_6"/>
<dbReference type="STRING" id="666685.R2APBS1_0431"/>
<dbReference type="EMBL" id="CP003470">
    <property type="protein sequence ID" value="AGG87602.1"/>
    <property type="molecule type" value="Genomic_DNA"/>
</dbReference>
<evidence type="ECO:0000313" key="3">
    <source>
        <dbReference type="Proteomes" id="UP000011859"/>
    </source>
</evidence>
<dbReference type="Pfam" id="PF13471">
    <property type="entry name" value="Transglut_core3"/>
    <property type="match status" value="1"/>
</dbReference>
<evidence type="ECO:0000313" key="2">
    <source>
        <dbReference type="EMBL" id="AGG87602.1"/>
    </source>
</evidence>
<dbReference type="InterPro" id="IPR053521">
    <property type="entry name" value="McjB-like"/>
</dbReference>
<sequence>MSYQLREDLSCCDVDGHMIFLDIARDRYFRLTGHREKTMRRFQANEDIAPMLLEDLTTAGILVEAPDGVYVATASIQRPSRSAIERPPTIGDRRLNMTAIVEVMAIVWSTCRQLKVRPLKTNLDEASAYRDRKCVLRKVAEPAALEDNLIHANWQFAYARRYAPIEPICLLDSLSLLRFLARRGMPTNIVFGVTSEPFAAHCWVQAGDIVLNETLSDANAHTPIRSV</sequence>
<dbReference type="RefSeq" id="WP_015446676.1">
    <property type="nucleotide sequence ID" value="NC_020541.1"/>
</dbReference>
<proteinExistence type="predicted"/>
<organism evidence="2 3">
    <name type="scientific">Rhodanobacter denitrificans</name>
    <dbReference type="NCBI Taxonomy" id="666685"/>
    <lineage>
        <taxon>Bacteria</taxon>
        <taxon>Pseudomonadati</taxon>
        <taxon>Pseudomonadota</taxon>
        <taxon>Gammaproteobacteria</taxon>
        <taxon>Lysobacterales</taxon>
        <taxon>Rhodanobacteraceae</taxon>
        <taxon>Rhodanobacter</taxon>
    </lineage>
</organism>
<evidence type="ECO:0000259" key="1">
    <source>
        <dbReference type="Pfam" id="PF13471"/>
    </source>
</evidence>
<dbReference type="eggNOG" id="ENOG5033GCR">
    <property type="taxonomic scope" value="Bacteria"/>
</dbReference>
<dbReference type="NCBIfam" id="NF033537">
    <property type="entry name" value="lasso_biosyn_B2"/>
    <property type="match status" value="1"/>
</dbReference>
<dbReference type="AlphaFoldDB" id="M4NCS4"/>
<dbReference type="OrthoDB" id="119963at2"/>
<dbReference type="InterPro" id="IPR032708">
    <property type="entry name" value="McjB_C"/>
</dbReference>
<reference evidence="2 3" key="1">
    <citation type="submission" date="2012-04" db="EMBL/GenBank/DDBJ databases">
        <title>Complete genome of Rhodanobacter sp. 2APBS1.</title>
        <authorList>
            <consortium name="US DOE Joint Genome Institute"/>
            <person name="Huntemann M."/>
            <person name="Wei C.-L."/>
            <person name="Han J."/>
            <person name="Detter J.C."/>
            <person name="Han C."/>
            <person name="Tapia R."/>
            <person name="Munk A.C.C."/>
            <person name="Chen A."/>
            <person name="Krypides N."/>
            <person name="Mavromatis K."/>
            <person name="Markowitz V."/>
            <person name="Szeto E."/>
            <person name="Ivanova N."/>
            <person name="Mikhailova N."/>
            <person name="Ovchinnikova G."/>
            <person name="Pagani I."/>
            <person name="Pati A."/>
            <person name="Goodwin L."/>
            <person name="Peters L."/>
            <person name="Pitluck S."/>
            <person name="Woyke T."/>
            <person name="Prakash O."/>
            <person name="Elkins J."/>
            <person name="Brown S."/>
            <person name="Palumbo A."/>
            <person name="Hemme C."/>
            <person name="Zhou J."/>
            <person name="Watson D."/>
            <person name="Jardine P."/>
            <person name="Kostka J."/>
            <person name="Green S."/>
        </authorList>
    </citation>
    <scope>NUCLEOTIDE SEQUENCE [LARGE SCALE GENOMIC DNA]</scope>
    <source>
        <strain evidence="2 3">2APBS1</strain>
    </source>
</reference>
<accession>M4NCS4</accession>
<dbReference type="Proteomes" id="UP000011859">
    <property type="component" value="Chromosome"/>
</dbReference>
<feature type="domain" description="Microcin J25-processing protein McjB C-terminal" evidence="1">
    <location>
        <begin position="138"/>
        <end position="225"/>
    </location>
</feature>
<gene>
    <name evidence="2" type="ORF">R2APBS1_0431</name>
</gene>
<dbReference type="KEGG" id="rhd:R2APBS1_0431"/>
<keyword evidence="3" id="KW-1185">Reference proteome</keyword>